<dbReference type="EMBL" id="KQ971370">
    <property type="protein sequence ID" value="KYB25601.1"/>
    <property type="molecule type" value="Genomic_DNA"/>
</dbReference>
<keyword evidence="2" id="KW-1185">Reference proteome</keyword>
<sequence length="41" mass="4620">MIKLKAVKKSASFGSFDILTFACDNATGFLCFIFEAWAWQI</sequence>
<reference evidence="1 2" key="1">
    <citation type="journal article" date="2008" name="Nature">
        <title>The genome of the model beetle and pest Tribolium castaneum.</title>
        <authorList>
            <consortium name="Tribolium Genome Sequencing Consortium"/>
            <person name="Richards S."/>
            <person name="Gibbs R.A."/>
            <person name="Weinstock G.M."/>
            <person name="Brown S.J."/>
            <person name="Denell R."/>
            <person name="Beeman R.W."/>
            <person name="Gibbs R."/>
            <person name="Beeman R.W."/>
            <person name="Brown S.J."/>
            <person name="Bucher G."/>
            <person name="Friedrich M."/>
            <person name="Grimmelikhuijzen C.J."/>
            <person name="Klingler M."/>
            <person name="Lorenzen M."/>
            <person name="Richards S."/>
            <person name="Roth S."/>
            <person name="Schroder R."/>
            <person name="Tautz D."/>
            <person name="Zdobnov E.M."/>
            <person name="Muzny D."/>
            <person name="Gibbs R.A."/>
            <person name="Weinstock G.M."/>
            <person name="Attaway T."/>
            <person name="Bell S."/>
            <person name="Buhay C.J."/>
            <person name="Chandrabose M.N."/>
            <person name="Chavez D."/>
            <person name="Clerk-Blankenburg K.P."/>
            <person name="Cree A."/>
            <person name="Dao M."/>
            <person name="Davis C."/>
            <person name="Chacko J."/>
            <person name="Dinh H."/>
            <person name="Dugan-Rocha S."/>
            <person name="Fowler G."/>
            <person name="Garner T.T."/>
            <person name="Garnes J."/>
            <person name="Gnirke A."/>
            <person name="Hawes A."/>
            <person name="Hernandez J."/>
            <person name="Hines S."/>
            <person name="Holder M."/>
            <person name="Hume J."/>
            <person name="Jhangiani S.N."/>
            <person name="Joshi V."/>
            <person name="Khan Z.M."/>
            <person name="Jackson L."/>
            <person name="Kovar C."/>
            <person name="Kowis A."/>
            <person name="Lee S."/>
            <person name="Lewis L.R."/>
            <person name="Margolis J."/>
            <person name="Morgan M."/>
            <person name="Nazareth L.V."/>
            <person name="Nguyen N."/>
            <person name="Okwuonu G."/>
            <person name="Parker D."/>
            <person name="Richards S."/>
            <person name="Ruiz S.J."/>
            <person name="Santibanez J."/>
            <person name="Savard J."/>
            <person name="Scherer S.E."/>
            <person name="Schneider B."/>
            <person name="Sodergren E."/>
            <person name="Tautz D."/>
            <person name="Vattahil S."/>
            <person name="Villasana D."/>
            <person name="White C.S."/>
            <person name="Wright R."/>
            <person name="Park Y."/>
            <person name="Beeman R.W."/>
            <person name="Lord J."/>
            <person name="Oppert B."/>
            <person name="Lorenzen M."/>
            <person name="Brown S."/>
            <person name="Wang L."/>
            <person name="Savard J."/>
            <person name="Tautz D."/>
            <person name="Richards S."/>
            <person name="Weinstock G."/>
            <person name="Gibbs R.A."/>
            <person name="Liu Y."/>
            <person name="Worley K."/>
            <person name="Weinstock G."/>
            <person name="Elsik C.G."/>
            <person name="Reese J.T."/>
            <person name="Elhaik E."/>
            <person name="Landan G."/>
            <person name="Graur D."/>
            <person name="Arensburger P."/>
            <person name="Atkinson P."/>
            <person name="Beeman R.W."/>
            <person name="Beidler J."/>
            <person name="Brown S.J."/>
            <person name="Demuth J.P."/>
            <person name="Drury D.W."/>
            <person name="Du Y.Z."/>
            <person name="Fujiwara H."/>
            <person name="Lorenzen M."/>
            <person name="Maselli V."/>
            <person name="Osanai M."/>
            <person name="Park Y."/>
            <person name="Robertson H.M."/>
            <person name="Tu Z."/>
            <person name="Wang J.J."/>
            <person name="Wang S."/>
            <person name="Richards S."/>
            <person name="Song H."/>
            <person name="Zhang L."/>
            <person name="Sodergren E."/>
            <person name="Werner D."/>
            <person name="Stanke M."/>
            <person name="Morgenstern B."/>
            <person name="Solovyev V."/>
            <person name="Kosarev P."/>
            <person name="Brown G."/>
            <person name="Chen H.C."/>
            <person name="Ermolaeva O."/>
            <person name="Hlavina W."/>
            <person name="Kapustin Y."/>
            <person name="Kiryutin B."/>
            <person name="Kitts P."/>
            <person name="Maglott D."/>
            <person name="Pruitt K."/>
            <person name="Sapojnikov V."/>
            <person name="Souvorov A."/>
            <person name="Mackey A.J."/>
            <person name="Waterhouse R.M."/>
            <person name="Wyder S."/>
            <person name="Zdobnov E.M."/>
            <person name="Zdobnov E.M."/>
            <person name="Wyder S."/>
            <person name="Kriventseva E.V."/>
            <person name="Kadowaki T."/>
            <person name="Bork P."/>
            <person name="Aranda M."/>
            <person name="Bao R."/>
            <person name="Beermann A."/>
            <person name="Berns N."/>
            <person name="Bolognesi R."/>
            <person name="Bonneton F."/>
            <person name="Bopp D."/>
            <person name="Brown S.J."/>
            <person name="Bucher G."/>
            <person name="Butts T."/>
            <person name="Chaumot A."/>
            <person name="Denell R.E."/>
            <person name="Ferrier D.E."/>
            <person name="Friedrich M."/>
            <person name="Gordon C.M."/>
            <person name="Jindra M."/>
            <person name="Klingler M."/>
            <person name="Lan Q."/>
            <person name="Lattorff H.M."/>
            <person name="Laudet V."/>
            <person name="von Levetsow C."/>
            <person name="Liu Z."/>
            <person name="Lutz R."/>
            <person name="Lynch J.A."/>
            <person name="da Fonseca R.N."/>
            <person name="Posnien N."/>
            <person name="Reuter R."/>
            <person name="Roth S."/>
            <person name="Savard J."/>
            <person name="Schinko J.B."/>
            <person name="Schmitt C."/>
            <person name="Schoppmeier M."/>
            <person name="Schroder R."/>
            <person name="Shippy T.D."/>
            <person name="Simonnet F."/>
            <person name="Marques-Souza H."/>
            <person name="Tautz D."/>
            <person name="Tomoyasu Y."/>
            <person name="Trauner J."/>
            <person name="Van der Zee M."/>
            <person name="Vervoort M."/>
            <person name="Wittkopp N."/>
            <person name="Wimmer E.A."/>
            <person name="Yang X."/>
            <person name="Jones A.K."/>
            <person name="Sattelle D.B."/>
            <person name="Ebert P.R."/>
            <person name="Nelson D."/>
            <person name="Scott J.G."/>
            <person name="Beeman R.W."/>
            <person name="Muthukrishnan S."/>
            <person name="Kramer K.J."/>
            <person name="Arakane Y."/>
            <person name="Beeman R.W."/>
            <person name="Zhu Q."/>
            <person name="Hogenkamp D."/>
            <person name="Dixit R."/>
            <person name="Oppert B."/>
            <person name="Jiang H."/>
            <person name="Zou Z."/>
            <person name="Marshall J."/>
            <person name="Elpidina E."/>
            <person name="Vinokurov K."/>
            <person name="Oppert C."/>
            <person name="Zou Z."/>
            <person name="Evans J."/>
            <person name="Lu Z."/>
            <person name="Zhao P."/>
            <person name="Sumathipala N."/>
            <person name="Altincicek B."/>
            <person name="Vilcinskas A."/>
            <person name="Williams M."/>
            <person name="Hultmark D."/>
            <person name="Hetru C."/>
            <person name="Jiang H."/>
            <person name="Grimmelikhuijzen C.J."/>
            <person name="Hauser F."/>
            <person name="Cazzamali G."/>
            <person name="Williamson M."/>
            <person name="Park Y."/>
            <person name="Li B."/>
            <person name="Tanaka Y."/>
            <person name="Predel R."/>
            <person name="Neupert S."/>
            <person name="Schachtner J."/>
            <person name="Verleyen P."/>
            <person name="Raible F."/>
            <person name="Bork P."/>
            <person name="Friedrich M."/>
            <person name="Walden K.K."/>
            <person name="Robertson H.M."/>
            <person name="Angeli S."/>
            <person name="Foret S."/>
            <person name="Bucher G."/>
            <person name="Schuetz S."/>
            <person name="Maleszka R."/>
            <person name="Wimmer E.A."/>
            <person name="Beeman R.W."/>
            <person name="Lorenzen M."/>
            <person name="Tomoyasu Y."/>
            <person name="Miller S.C."/>
            <person name="Grossmann D."/>
            <person name="Bucher G."/>
        </authorList>
    </citation>
    <scope>NUCLEOTIDE SEQUENCE [LARGE SCALE GENOMIC DNA]</scope>
    <source>
        <strain evidence="1 2">Georgia GA2</strain>
    </source>
</reference>
<dbReference type="Proteomes" id="UP000007266">
    <property type="component" value="Linkage group 9"/>
</dbReference>
<dbReference type="AlphaFoldDB" id="A0A139WCP6"/>
<proteinExistence type="predicted"/>
<protein>
    <submittedName>
        <fullName evidence="1">Uncharacterized protein</fullName>
    </submittedName>
</protein>
<reference evidence="1 2" key="2">
    <citation type="journal article" date="2010" name="Nucleic Acids Res.">
        <title>BeetleBase in 2010: revisions to provide comprehensive genomic information for Tribolium castaneum.</title>
        <authorList>
            <person name="Kim H.S."/>
            <person name="Murphy T."/>
            <person name="Xia J."/>
            <person name="Caragea D."/>
            <person name="Park Y."/>
            <person name="Beeman R.W."/>
            <person name="Lorenzen M.D."/>
            <person name="Butcher S."/>
            <person name="Manak J.R."/>
            <person name="Brown S.J."/>
        </authorList>
    </citation>
    <scope>GENOME REANNOTATION</scope>
    <source>
        <strain evidence="1 2">Georgia GA2</strain>
    </source>
</reference>
<name>A0A139WCP6_TRICA</name>
<evidence type="ECO:0000313" key="2">
    <source>
        <dbReference type="Proteomes" id="UP000007266"/>
    </source>
</evidence>
<accession>A0A139WCP6</accession>
<evidence type="ECO:0000313" key="1">
    <source>
        <dbReference type="EMBL" id="KYB25601.1"/>
    </source>
</evidence>
<organism evidence="1 2">
    <name type="scientific">Tribolium castaneum</name>
    <name type="common">Red flour beetle</name>
    <dbReference type="NCBI Taxonomy" id="7070"/>
    <lineage>
        <taxon>Eukaryota</taxon>
        <taxon>Metazoa</taxon>
        <taxon>Ecdysozoa</taxon>
        <taxon>Arthropoda</taxon>
        <taxon>Hexapoda</taxon>
        <taxon>Insecta</taxon>
        <taxon>Pterygota</taxon>
        <taxon>Neoptera</taxon>
        <taxon>Endopterygota</taxon>
        <taxon>Coleoptera</taxon>
        <taxon>Polyphaga</taxon>
        <taxon>Cucujiformia</taxon>
        <taxon>Tenebrionidae</taxon>
        <taxon>Tenebrionidae incertae sedis</taxon>
        <taxon>Tribolium</taxon>
    </lineage>
</organism>
<dbReference type="InParanoid" id="A0A139WCP6"/>
<gene>
    <name evidence="1" type="primary">AUGUSTUS-3.0.2_34288</name>
    <name evidence="1" type="ORF">TcasGA2_TC034288</name>
</gene>